<dbReference type="InterPro" id="IPR012910">
    <property type="entry name" value="Plug_dom"/>
</dbReference>
<evidence type="ECO:0000313" key="13">
    <source>
        <dbReference type="EMBL" id="NMP33403.1"/>
    </source>
</evidence>
<dbReference type="PANTHER" id="PTHR47234">
    <property type="match status" value="1"/>
</dbReference>
<protein>
    <submittedName>
        <fullName evidence="13">TonB-dependent receptor</fullName>
    </submittedName>
</protein>
<feature type="domain" description="TonB-dependent receptor-like beta-barrel" evidence="11">
    <location>
        <begin position="400"/>
        <end position="948"/>
    </location>
</feature>
<keyword evidence="7 8" id="KW-0998">Cell outer membrane</keyword>
<accession>A0A7Y0LF62</accession>
<proteinExistence type="inferred from homology"/>
<comment type="subcellular location">
    <subcellularLocation>
        <location evidence="1 8">Cell outer membrane</location>
        <topology evidence="1 8">Multi-pass membrane protein</topology>
    </subcellularLocation>
</comment>
<evidence type="ECO:0000256" key="3">
    <source>
        <dbReference type="ARBA" id="ARBA00022452"/>
    </source>
</evidence>
<feature type="signal peptide" evidence="10">
    <location>
        <begin position="1"/>
        <end position="32"/>
    </location>
</feature>
<dbReference type="AlphaFoldDB" id="A0A7Y0LF62"/>
<dbReference type="GO" id="GO:0009279">
    <property type="term" value="C:cell outer membrane"/>
    <property type="evidence" value="ECO:0007669"/>
    <property type="project" value="UniProtKB-SubCell"/>
</dbReference>
<name>A0A7Y0LF62_9GAMM</name>
<evidence type="ECO:0000259" key="11">
    <source>
        <dbReference type="Pfam" id="PF00593"/>
    </source>
</evidence>
<keyword evidence="6 8" id="KW-0472">Membrane</keyword>
<dbReference type="InterPro" id="IPR000531">
    <property type="entry name" value="Beta-barrel_TonB"/>
</dbReference>
<reference evidence="13 14" key="1">
    <citation type="submission" date="2020-04" db="EMBL/GenBank/DDBJ databases">
        <title>Thalassotalea sp. M1531, isolated from the surface of marine red alga.</title>
        <authorList>
            <person name="Pang L."/>
            <person name="Lu D.-C."/>
        </authorList>
    </citation>
    <scope>NUCLEOTIDE SEQUENCE [LARGE SCALE GENOMIC DNA]</scope>
    <source>
        <strain evidence="13 14">M1531</strain>
    </source>
</reference>
<keyword evidence="4 8" id="KW-0812">Transmembrane</keyword>
<evidence type="ECO:0000259" key="12">
    <source>
        <dbReference type="Pfam" id="PF07715"/>
    </source>
</evidence>
<evidence type="ECO:0000256" key="2">
    <source>
        <dbReference type="ARBA" id="ARBA00022448"/>
    </source>
</evidence>
<evidence type="ECO:0000256" key="1">
    <source>
        <dbReference type="ARBA" id="ARBA00004571"/>
    </source>
</evidence>
<keyword evidence="3 8" id="KW-1134">Transmembrane beta strand</keyword>
<dbReference type="InterPro" id="IPR036942">
    <property type="entry name" value="Beta-barrel_TonB_sf"/>
</dbReference>
<dbReference type="Proteomes" id="UP000568664">
    <property type="component" value="Unassembled WGS sequence"/>
</dbReference>
<keyword evidence="2 8" id="KW-0813">Transport</keyword>
<comment type="similarity">
    <text evidence="8 9">Belongs to the TonB-dependent receptor family.</text>
</comment>
<gene>
    <name evidence="13" type="ORF">HII17_17790</name>
</gene>
<dbReference type="PROSITE" id="PS52016">
    <property type="entry name" value="TONB_DEPENDENT_REC_3"/>
    <property type="match status" value="1"/>
</dbReference>
<dbReference type="Pfam" id="PF00593">
    <property type="entry name" value="TonB_dep_Rec_b-barrel"/>
    <property type="match status" value="1"/>
</dbReference>
<dbReference type="SUPFAM" id="SSF56935">
    <property type="entry name" value="Porins"/>
    <property type="match status" value="1"/>
</dbReference>
<keyword evidence="14" id="KW-1185">Reference proteome</keyword>
<organism evidence="13 14">
    <name type="scientific">Thalassotalea algicola</name>
    <dbReference type="NCBI Taxonomy" id="2716224"/>
    <lineage>
        <taxon>Bacteria</taxon>
        <taxon>Pseudomonadati</taxon>
        <taxon>Pseudomonadota</taxon>
        <taxon>Gammaproteobacteria</taxon>
        <taxon>Alteromonadales</taxon>
        <taxon>Colwelliaceae</taxon>
        <taxon>Thalassotalea</taxon>
    </lineage>
</organism>
<dbReference type="Gene3D" id="2.40.170.20">
    <property type="entry name" value="TonB-dependent receptor, beta-barrel domain"/>
    <property type="match status" value="1"/>
</dbReference>
<comment type="caution">
    <text evidence="13">The sequence shown here is derived from an EMBL/GenBank/DDBJ whole genome shotgun (WGS) entry which is preliminary data.</text>
</comment>
<evidence type="ECO:0000256" key="4">
    <source>
        <dbReference type="ARBA" id="ARBA00022692"/>
    </source>
</evidence>
<keyword evidence="10" id="KW-0732">Signal</keyword>
<evidence type="ECO:0000256" key="8">
    <source>
        <dbReference type="PROSITE-ProRule" id="PRU01360"/>
    </source>
</evidence>
<evidence type="ECO:0000256" key="6">
    <source>
        <dbReference type="ARBA" id="ARBA00023136"/>
    </source>
</evidence>
<dbReference type="EMBL" id="JABBXH010000008">
    <property type="protein sequence ID" value="NMP33403.1"/>
    <property type="molecule type" value="Genomic_DNA"/>
</dbReference>
<dbReference type="Gene3D" id="2.170.130.10">
    <property type="entry name" value="TonB-dependent receptor, plug domain"/>
    <property type="match status" value="1"/>
</dbReference>
<dbReference type="Pfam" id="PF07715">
    <property type="entry name" value="Plug"/>
    <property type="match status" value="1"/>
</dbReference>
<dbReference type="PROSITE" id="PS00018">
    <property type="entry name" value="EF_HAND_1"/>
    <property type="match status" value="1"/>
</dbReference>
<evidence type="ECO:0000256" key="5">
    <source>
        <dbReference type="ARBA" id="ARBA00023077"/>
    </source>
</evidence>
<keyword evidence="13" id="KW-0675">Receptor</keyword>
<evidence type="ECO:0000256" key="7">
    <source>
        <dbReference type="ARBA" id="ARBA00023237"/>
    </source>
</evidence>
<dbReference type="RefSeq" id="WP_169076720.1">
    <property type="nucleotide sequence ID" value="NZ_JABBXH010000008.1"/>
</dbReference>
<keyword evidence="5 9" id="KW-0798">TonB box</keyword>
<sequence>MFTNSKITKSVRLALLFGAASSAMISPSVVYAQEEAPAAEQEIERIAVTGSRIRRPGAVSASPIMSMGAEEIEMIQTPQIEEVLRNLPATIPGDGASVNNGTAGAATVNLRALGTQRTLVLMNGRRMIPFNFNGIVDTASVPVSLIESVDVVTGGASAVYGSDAIAGAVNFVMKNNFEGVEFSFNHSETEESDGETDNISLTLGSSLDEGRGNVALAMNWTDRKPVMLGDRPLGVLGIATASGGGYQSYLDGDGPVPPHQNCGGPDVTTFESGGGSTTAIPTRFAIVGAGVNGQFREDRTIGDDCSRFNFNPYNFYQTPQERYGATAIAHYDISDDHRVYTTAQFNNTQVKQQIAPSGTFGSTFMLPLANPFIGDQALGWILDNANQARVDGLLNGGVENWQDINGNGVVDTEDYLQVQLRRRTLELGPRSTNYETALFQLVAGVEGVLYEDWEYDVSFQYGESNRTNISAGYTNVSNIQKALDTTDGVNCKSGESACVPIDLFGGFGTITPEAAAFSSATALIKQEYSQEVITASVNGPVEFIEIPWAGMPLTVSFGYEHRKEVGETIPDECLKEAPTSCLGGAGGNTLPIKGGFKVSEYFVEGVLPVFDGQTMAESLDIEFAYRSADYDSVGSNNTWKLGFSWRPVDSLLVRVMQQEATRAPNVGEIASPAVTGLSNALIDPCSVANAANIDANLRQLCISTGMTDAQVGKVQDVISGQVNAFQGTNPEQLPEAEEAETFTAGFVYTNEDLLDLELTVDYYDIEVDNTIGTFTAQQTMDACYTYGITSECEKINRIGGDLTIAGSGIETYTTNLSYRKAEGVEVGIHFAVGMEDWGEMRFATNLNHYMSNERQSSSVLPVIDCLGMYGNNCSPTPETTWNQRVTWNLDDFTMSLLWRHSSAVDMEEVQAAGSFEAFRSIDAYDYFDLFASYNLGEHTKLTFGIDNVTDEDAPVVGGEAGSTAFNSGNTFPSSYSPLGRIFKAGVKFTF</sequence>
<dbReference type="PANTHER" id="PTHR47234:SF2">
    <property type="entry name" value="TONB-DEPENDENT RECEPTOR"/>
    <property type="match status" value="1"/>
</dbReference>
<dbReference type="InterPro" id="IPR037066">
    <property type="entry name" value="Plug_dom_sf"/>
</dbReference>
<feature type="domain" description="TonB-dependent receptor plug" evidence="12">
    <location>
        <begin position="62"/>
        <end position="168"/>
    </location>
</feature>
<evidence type="ECO:0000256" key="9">
    <source>
        <dbReference type="RuleBase" id="RU003357"/>
    </source>
</evidence>
<evidence type="ECO:0000256" key="10">
    <source>
        <dbReference type="SAM" id="SignalP"/>
    </source>
</evidence>
<feature type="chain" id="PRO_5030922619" evidence="10">
    <location>
        <begin position="33"/>
        <end position="990"/>
    </location>
</feature>
<evidence type="ECO:0000313" key="14">
    <source>
        <dbReference type="Proteomes" id="UP000568664"/>
    </source>
</evidence>
<dbReference type="InterPro" id="IPR039426">
    <property type="entry name" value="TonB-dep_rcpt-like"/>
</dbReference>
<dbReference type="InterPro" id="IPR018247">
    <property type="entry name" value="EF_Hand_1_Ca_BS"/>
</dbReference>